<evidence type="ECO:0000313" key="1">
    <source>
        <dbReference type="EMBL" id="ALS88306.1"/>
    </source>
</evidence>
<dbReference type="GeneID" id="26824021"/>
<protein>
    <submittedName>
        <fullName evidence="1">Membrane protein</fullName>
    </submittedName>
</protein>
<gene>
    <name evidence="1" type="ORF">PM93_0044</name>
</gene>
<dbReference type="Proteomes" id="UP000203327">
    <property type="component" value="Segment"/>
</dbReference>
<keyword evidence="2" id="KW-1185">Reference proteome</keyword>
<sequence length="65" mass="7643">MALVATQAVLLTLMFVGIRLVGVVRCLEWCRKMRDKAGQAGDFKEWSNYDKMAQEWERRIHEEDL</sequence>
<reference evidence="1 2" key="1">
    <citation type="submission" date="2014-10" db="EMBL/GenBank/DDBJ databases">
        <title>Proteus mirabilis bacteriophage PM 93.</title>
        <authorList>
            <person name="Shedko E.D."/>
            <person name="Morozova V.V."/>
            <person name="Tupikin A.E."/>
            <person name="Kabilov M.R."/>
            <person name="Kurilshikov A.M."/>
            <person name="Babkin I.V."/>
            <person name="Tikunova N.V."/>
        </authorList>
    </citation>
    <scope>NUCLEOTIDE SEQUENCE [LARGE SCALE GENOMIC DNA]</scope>
</reference>
<dbReference type="KEGG" id="vg:26824021"/>
<proteinExistence type="predicted"/>
<dbReference type="EMBL" id="KM819696">
    <property type="protein sequence ID" value="ALS88306.1"/>
    <property type="molecule type" value="Genomic_DNA"/>
</dbReference>
<dbReference type="RefSeq" id="YP_009186863.1">
    <property type="nucleotide sequence ID" value="NC_027390.1"/>
</dbReference>
<organism evidence="1 2">
    <name type="scientific">Proteus phage PM 93</name>
    <dbReference type="NCBI Taxonomy" id="1560284"/>
    <lineage>
        <taxon>Viruses</taxon>
        <taxon>Duplodnaviria</taxon>
        <taxon>Heunggongvirae</taxon>
        <taxon>Uroviricota</taxon>
        <taxon>Caudoviricetes</taxon>
        <taxon>Autographivirales</taxon>
        <taxon>Autosignataviridae</taxon>
        <taxon>Molineuxvirinae</taxon>
        <taxon>Acadevirus</taxon>
        <taxon>Acadevirus PM93</taxon>
    </lineage>
</organism>
<accession>A0A0U2ZR64</accession>
<name>A0A0U2ZR64_9CAUD</name>
<evidence type="ECO:0000313" key="2">
    <source>
        <dbReference type="Proteomes" id="UP000203327"/>
    </source>
</evidence>